<comment type="caution">
    <text evidence="3">The sequence shown here is derived from an EMBL/GenBank/DDBJ whole genome shotgun (WGS) entry which is preliminary data.</text>
</comment>
<sequence>MRNSILFMLGISLFSMTACSDGDKKEVKTTVSSSTVISVTKESSGNTKKNESNSITKTSNVITSSTSVEKPHVEVSLADFIGGWGIPQSGNLFFINEDGTYSNGQVDHSSLIDLKFNILADGRKSMSSNLGTLIKESDGTLTDGELVFQPLEFSNKEDFLADKQKEYKNSPETNAPENEVKITDTTEDITNGNISTDINTLTGFLNVYGMTPAAYKVTVEGMSEEEALRNTPKEMKTSAEIQLGISKYGIQ</sequence>
<protein>
    <submittedName>
        <fullName evidence="3">DUF4950 domain-containing protein</fullName>
    </submittedName>
</protein>
<feature type="chain" id="PRO_5044442501" evidence="1">
    <location>
        <begin position="21"/>
        <end position="251"/>
    </location>
</feature>
<dbReference type="InterPro" id="IPR032539">
    <property type="entry name" value="DUF4950"/>
</dbReference>
<dbReference type="EMBL" id="PZZH01000001">
    <property type="protein sequence ID" value="PTN77539.1"/>
    <property type="molecule type" value="Genomic_DNA"/>
</dbReference>
<evidence type="ECO:0000256" key="1">
    <source>
        <dbReference type="SAM" id="SignalP"/>
    </source>
</evidence>
<keyword evidence="1" id="KW-0732">Signal</keyword>
<evidence type="ECO:0000259" key="2">
    <source>
        <dbReference type="Pfam" id="PF16308"/>
    </source>
</evidence>
<name>A0A855UF92_ENTFL</name>
<gene>
    <name evidence="3" type="ORF">DAI13_07200</name>
</gene>
<reference evidence="3 4" key="1">
    <citation type="submission" date="2018-04" db="EMBL/GenBank/DDBJ databases">
        <authorList>
            <person name="Van Tyne D."/>
        </authorList>
    </citation>
    <scope>NUCLEOTIDE SEQUENCE [LARGE SCALE GENOMIC DNA]</scope>
    <source>
        <strain evidence="3 4">B2535</strain>
    </source>
</reference>
<accession>A0A855UF92</accession>
<dbReference type="RefSeq" id="WP_010714014.1">
    <property type="nucleotide sequence ID" value="NZ_PZZE01000001.1"/>
</dbReference>
<feature type="signal peptide" evidence="1">
    <location>
        <begin position="1"/>
        <end position="20"/>
    </location>
</feature>
<dbReference type="Pfam" id="PF16308">
    <property type="entry name" value="DUF4950"/>
    <property type="match status" value="1"/>
</dbReference>
<proteinExistence type="predicted"/>
<evidence type="ECO:0000313" key="3">
    <source>
        <dbReference type="EMBL" id="PTN77539.1"/>
    </source>
</evidence>
<organism evidence="3 4">
    <name type="scientific">Enterococcus faecalis</name>
    <name type="common">Streptococcus faecalis</name>
    <dbReference type="NCBI Taxonomy" id="1351"/>
    <lineage>
        <taxon>Bacteria</taxon>
        <taxon>Bacillati</taxon>
        <taxon>Bacillota</taxon>
        <taxon>Bacilli</taxon>
        <taxon>Lactobacillales</taxon>
        <taxon>Enterococcaceae</taxon>
        <taxon>Enterococcus</taxon>
    </lineage>
</organism>
<dbReference type="PROSITE" id="PS51257">
    <property type="entry name" value="PROKAR_LIPOPROTEIN"/>
    <property type="match status" value="1"/>
</dbReference>
<evidence type="ECO:0000313" key="4">
    <source>
        <dbReference type="Proteomes" id="UP000244140"/>
    </source>
</evidence>
<dbReference type="Proteomes" id="UP000244140">
    <property type="component" value="Unassembled WGS sequence"/>
</dbReference>
<dbReference type="AlphaFoldDB" id="A0A855UF92"/>
<feature type="domain" description="DUF4950" evidence="2">
    <location>
        <begin position="25"/>
        <end position="202"/>
    </location>
</feature>